<dbReference type="EMBL" id="JANQDX010000016">
    <property type="protein sequence ID" value="KAL0910529.1"/>
    <property type="molecule type" value="Genomic_DNA"/>
</dbReference>
<evidence type="ECO:0000313" key="2">
    <source>
        <dbReference type="Proteomes" id="UP001552299"/>
    </source>
</evidence>
<evidence type="ECO:0000313" key="1">
    <source>
        <dbReference type="EMBL" id="KAL0910529.1"/>
    </source>
</evidence>
<name>A0ABD0UCI1_DENTH</name>
<keyword evidence="2" id="KW-1185">Reference proteome</keyword>
<proteinExistence type="predicted"/>
<comment type="caution">
    <text evidence="1">The sequence shown here is derived from an EMBL/GenBank/DDBJ whole genome shotgun (WGS) entry which is preliminary data.</text>
</comment>
<accession>A0ABD0UCI1</accession>
<dbReference type="AlphaFoldDB" id="A0ABD0UCI1"/>
<dbReference type="Proteomes" id="UP001552299">
    <property type="component" value="Unassembled WGS sequence"/>
</dbReference>
<sequence>MWGSISHGRKPPWHSLSKLGLQSSAFNLAPSDHLSFRLLVPPLYSPARAWPPAENSMCIQIAPNLGLIDEVGRLWYFN</sequence>
<reference evidence="1 2" key="1">
    <citation type="journal article" date="2024" name="Plant Biotechnol. J.">
        <title>Dendrobium thyrsiflorum genome and its molecular insights into genes involved in important horticultural traits.</title>
        <authorList>
            <person name="Chen B."/>
            <person name="Wang J.Y."/>
            <person name="Zheng P.J."/>
            <person name="Li K.L."/>
            <person name="Liang Y.M."/>
            <person name="Chen X.F."/>
            <person name="Zhang C."/>
            <person name="Zhao X."/>
            <person name="He X."/>
            <person name="Zhang G.Q."/>
            <person name="Liu Z.J."/>
            <person name="Xu Q."/>
        </authorList>
    </citation>
    <scope>NUCLEOTIDE SEQUENCE [LARGE SCALE GENOMIC DNA]</scope>
    <source>
        <strain evidence="1">GZMU011</strain>
    </source>
</reference>
<organism evidence="1 2">
    <name type="scientific">Dendrobium thyrsiflorum</name>
    <name type="common">Pinecone-like raceme dendrobium</name>
    <name type="synonym">Orchid</name>
    <dbReference type="NCBI Taxonomy" id="117978"/>
    <lineage>
        <taxon>Eukaryota</taxon>
        <taxon>Viridiplantae</taxon>
        <taxon>Streptophyta</taxon>
        <taxon>Embryophyta</taxon>
        <taxon>Tracheophyta</taxon>
        <taxon>Spermatophyta</taxon>
        <taxon>Magnoliopsida</taxon>
        <taxon>Liliopsida</taxon>
        <taxon>Asparagales</taxon>
        <taxon>Orchidaceae</taxon>
        <taxon>Epidendroideae</taxon>
        <taxon>Malaxideae</taxon>
        <taxon>Dendrobiinae</taxon>
        <taxon>Dendrobium</taxon>
    </lineage>
</organism>
<gene>
    <name evidence="1" type="ORF">M5K25_021520</name>
</gene>
<protein>
    <submittedName>
        <fullName evidence="1">Uncharacterized protein</fullName>
    </submittedName>
</protein>